<dbReference type="Gene3D" id="3.90.550.10">
    <property type="entry name" value="Spore Coat Polysaccharide Biosynthesis Protein SpsA, Chain A"/>
    <property type="match status" value="1"/>
</dbReference>
<gene>
    <name evidence="10" type="ordered locus">RC1_2495</name>
</gene>
<accession>B6IUQ2</accession>
<dbReference type="GO" id="GO:0016757">
    <property type="term" value="F:glycosyltransferase activity"/>
    <property type="evidence" value="ECO:0007669"/>
    <property type="project" value="UniProtKB-KW"/>
</dbReference>
<dbReference type="Proteomes" id="UP000001591">
    <property type="component" value="Chromosome"/>
</dbReference>
<dbReference type="PANTHER" id="PTHR48090:SF3">
    <property type="entry name" value="UNDECAPRENYL-PHOSPHATE 4-DEOXY-4-FORMAMIDO-L-ARABINOSE TRANSFERASE"/>
    <property type="match status" value="1"/>
</dbReference>
<evidence type="ECO:0000259" key="9">
    <source>
        <dbReference type="Pfam" id="PF00535"/>
    </source>
</evidence>
<dbReference type="AlphaFoldDB" id="B6IUQ2"/>
<dbReference type="InterPro" id="IPR001173">
    <property type="entry name" value="Glyco_trans_2-like"/>
</dbReference>
<keyword evidence="4 8" id="KW-0812">Transmembrane</keyword>
<evidence type="ECO:0000256" key="1">
    <source>
        <dbReference type="ARBA" id="ARBA00022475"/>
    </source>
</evidence>
<reference evidence="10 11" key="1">
    <citation type="journal article" date="2010" name="BMC Genomics">
        <title>Metabolic flexibility revealed in the genome of the cyst-forming alpha-1 proteobacterium Rhodospirillum centenum.</title>
        <authorList>
            <person name="Lu Y.K."/>
            <person name="Marden J."/>
            <person name="Han M."/>
            <person name="Swingley W.D."/>
            <person name="Mastrian S.D."/>
            <person name="Chowdhury S.R."/>
            <person name="Hao J."/>
            <person name="Helmy T."/>
            <person name="Kim S."/>
            <person name="Kurdoglu A.A."/>
            <person name="Matthies H.J."/>
            <person name="Rollo D."/>
            <person name="Stothard P."/>
            <person name="Blankenship R.E."/>
            <person name="Bauer C.E."/>
            <person name="Touchman J.W."/>
        </authorList>
    </citation>
    <scope>NUCLEOTIDE SEQUENCE [LARGE SCALE GENOMIC DNA]</scope>
    <source>
        <strain evidence="11">ATCC 51521 / SW</strain>
    </source>
</reference>
<dbReference type="STRING" id="414684.RC1_2495"/>
<dbReference type="SUPFAM" id="SSF53448">
    <property type="entry name" value="Nucleotide-diphospho-sugar transferases"/>
    <property type="match status" value="1"/>
</dbReference>
<keyword evidence="11" id="KW-1185">Reference proteome</keyword>
<sequence length="318" mass="34249">MHPDSCDEQGRIALVVPVYNDGTAVRRLLEDLAAGPLASRLTVLLVDDGSVEDAPRPEDLARTGLAGRVVRLRRNVGHQKALAIGLAEALRDERATRVAFMDGDGEDRPVDLPRLLDALTGSGADIAVAQRQKRHETWLFLAFYTVYKPVFTALTGKRIDFGNFIVMTRAAAERLSLMEETTTHVAGAVLASRLRLVRVKSDRGVRYAGTSRMNYVALILHGLKSVIVFSEDVLVRLTILFAGILGLGALALVVALGSKLSGLATPGWLTLVVGFVLVGCGQAAILVFMALMTVISARRTNNVTPVELAGLLSSRDTR</sequence>
<dbReference type="GO" id="GO:0009103">
    <property type="term" value="P:lipopolysaccharide biosynthetic process"/>
    <property type="evidence" value="ECO:0007669"/>
    <property type="project" value="UniProtKB-KW"/>
</dbReference>
<evidence type="ECO:0000256" key="4">
    <source>
        <dbReference type="ARBA" id="ARBA00022692"/>
    </source>
</evidence>
<dbReference type="EMBL" id="CP000613">
    <property type="protein sequence ID" value="ACI99877.1"/>
    <property type="molecule type" value="Genomic_DNA"/>
</dbReference>
<evidence type="ECO:0000256" key="7">
    <source>
        <dbReference type="ARBA" id="ARBA00023136"/>
    </source>
</evidence>
<dbReference type="InterPro" id="IPR050256">
    <property type="entry name" value="Glycosyltransferase_2"/>
</dbReference>
<evidence type="ECO:0000256" key="5">
    <source>
        <dbReference type="ARBA" id="ARBA00022985"/>
    </source>
</evidence>
<dbReference type="InterPro" id="IPR029044">
    <property type="entry name" value="Nucleotide-diphossugar_trans"/>
</dbReference>
<evidence type="ECO:0000256" key="6">
    <source>
        <dbReference type="ARBA" id="ARBA00022989"/>
    </source>
</evidence>
<evidence type="ECO:0000256" key="2">
    <source>
        <dbReference type="ARBA" id="ARBA00022676"/>
    </source>
</evidence>
<keyword evidence="5" id="KW-0448">Lipopolysaccharide biosynthesis</keyword>
<protein>
    <submittedName>
        <fullName evidence="10">Glycosyl transferase, group 2 family protein</fullName>
    </submittedName>
</protein>
<evidence type="ECO:0000256" key="3">
    <source>
        <dbReference type="ARBA" id="ARBA00022679"/>
    </source>
</evidence>
<evidence type="ECO:0000313" key="10">
    <source>
        <dbReference type="EMBL" id="ACI99877.1"/>
    </source>
</evidence>
<dbReference type="GO" id="GO:0005886">
    <property type="term" value="C:plasma membrane"/>
    <property type="evidence" value="ECO:0007669"/>
    <property type="project" value="TreeGrafter"/>
</dbReference>
<dbReference type="eggNOG" id="COG1216">
    <property type="taxonomic scope" value="Bacteria"/>
</dbReference>
<dbReference type="Pfam" id="PF00535">
    <property type="entry name" value="Glycos_transf_2"/>
    <property type="match status" value="1"/>
</dbReference>
<dbReference type="CAZy" id="GT2">
    <property type="family name" value="Glycosyltransferase Family 2"/>
</dbReference>
<keyword evidence="2" id="KW-0328">Glycosyltransferase</keyword>
<keyword evidence="1" id="KW-1003">Cell membrane</keyword>
<keyword evidence="7 8" id="KW-0472">Membrane</keyword>
<keyword evidence="6 8" id="KW-1133">Transmembrane helix</keyword>
<feature type="transmembrane region" description="Helical" evidence="8">
    <location>
        <begin position="268"/>
        <end position="291"/>
    </location>
</feature>
<dbReference type="RefSeq" id="WP_012567659.1">
    <property type="nucleotide sequence ID" value="NC_011420.2"/>
</dbReference>
<dbReference type="PANTHER" id="PTHR48090">
    <property type="entry name" value="UNDECAPRENYL-PHOSPHATE 4-DEOXY-4-FORMAMIDO-L-ARABINOSE TRANSFERASE-RELATED"/>
    <property type="match status" value="1"/>
</dbReference>
<evidence type="ECO:0000313" key="11">
    <source>
        <dbReference type="Proteomes" id="UP000001591"/>
    </source>
</evidence>
<feature type="domain" description="Glycosyltransferase 2-like" evidence="9">
    <location>
        <begin position="14"/>
        <end position="145"/>
    </location>
</feature>
<keyword evidence="3 10" id="KW-0808">Transferase</keyword>
<feature type="transmembrane region" description="Helical" evidence="8">
    <location>
        <begin position="233"/>
        <end position="256"/>
    </location>
</feature>
<evidence type="ECO:0000256" key="8">
    <source>
        <dbReference type="SAM" id="Phobius"/>
    </source>
</evidence>
<proteinExistence type="predicted"/>
<organism evidence="10 11">
    <name type="scientific">Rhodospirillum centenum (strain ATCC 51521 / SW)</name>
    <dbReference type="NCBI Taxonomy" id="414684"/>
    <lineage>
        <taxon>Bacteria</taxon>
        <taxon>Pseudomonadati</taxon>
        <taxon>Pseudomonadota</taxon>
        <taxon>Alphaproteobacteria</taxon>
        <taxon>Rhodospirillales</taxon>
        <taxon>Rhodospirillaceae</taxon>
        <taxon>Rhodospirillum</taxon>
    </lineage>
</organism>
<dbReference type="OrthoDB" id="9807795at2"/>
<dbReference type="KEGG" id="rce:RC1_2495"/>
<dbReference type="HOGENOM" id="CLU_078483_0_0_5"/>
<name>B6IUQ2_RHOCS</name>